<keyword evidence="3 9" id="KW-1133">Transmembrane helix</keyword>
<feature type="compositionally biased region" description="Polar residues" evidence="8">
    <location>
        <begin position="230"/>
        <end position="241"/>
    </location>
</feature>
<evidence type="ECO:0000313" key="12">
    <source>
        <dbReference type="Proteomes" id="UP000250572"/>
    </source>
</evidence>
<evidence type="ECO:0000256" key="1">
    <source>
        <dbReference type="ARBA" id="ARBA00004141"/>
    </source>
</evidence>
<evidence type="ECO:0000256" key="8">
    <source>
        <dbReference type="SAM" id="MobiDB-lite"/>
    </source>
</evidence>
<dbReference type="Proteomes" id="UP000250572">
    <property type="component" value="Unassembled WGS sequence"/>
</dbReference>
<feature type="transmembrane region" description="Helical" evidence="9">
    <location>
        <begin position="325"/>
        <end position="342"/>
    </location>
</feature>
<dbReference type="STRING" id="33528.ENSGAFP00000014850"/>
<dbReference type="Pfam" id="PF00001">
    <property type="entry name" value="7tm_1"/>
    <property type="match status" value="1"/>
</dbReference>
<keyword evidence="12" id="KW-1185">Reference proteome</keyword>
<dbReference type="CDD" id="cd00637">
    <property type="entry name" value="7tm_classA_rhodopsin-like"/>
    <property type="match status" value="1"/>
</dbReference>
<proteinExistence type="predicted"/>
<sequence>MHMFIAGILGNNWLVIASLPRKKSEIRTNEILLINLAVSNLFTNYLVDIPVTMEDFAGQWFLGLTFCRIFRFSSDLSETSSLFTTLVICVFWHQKLVGSLKRGSAPVQLDNLRLLGCLLAGSWTLSVIFSMPRLFFVSLEVTNESHENCIDVFPDELSRETFEVVFLSLANALPVAGIWVASVQIVLTLLQHRKRIQSVSSHWVKVKQDKSERSVSSVSVQDSHKDLKESSSPTEHVSSGPNGKCLGKSPQSSPLANKTDSRAEAQPNHSMSSQIPTKQSNNASSQVRAAKSVVAVATVVLLCWVTHLILRISNSIQDSSLMMELASYIGAVYTCIIPYIFLHGVKKLSREIVNSTKLRDLILSAGLMATLSLSSGRQNIQRFVKEFSVRSLSRDAGGTLSRQDGSSDVSLDQPVVQGDVKQLVLGPLGQAEHLLKLQGSDRSSLEMQIIYIRMKEIASSLLSMLGSEVMTGGPGCLGTLGD</sequence>
<evidence type="ECO:0000256" key="7">
    <source>
        <dbReference type="ARBA" id="ARBA00023224"/>
    </source>
</evidence>
<keyword evidence="2 9" id="KW-0812">Transmembrane</keyword>
<keyword evidence="4" id="KW-0297">G-protein coupled receptor</keyword>
<dbReference type="Gene3D" id="1.20.1070.10">
    <property type="entry name" value="Rhodopsin 7-helix transmembrane proteins"/>
    <property type="match status" value="1"/>
</dbReference>
<dbReference type="GO" id="GO:0004930">
    <property type="term" value="F:G protein-coupled receptor activity"/>
    <property type="evidence" value="ECO:0007669"/>
    <property type="project" value="UniProtKB-KW"/>
</dbReference>
<dbReference type="InterPro" id="IPR017452">
    <property type="entry name" value="GPCR_Rhodpsn_7TM"/>
</dbReference>
<feature type="compositionally biased region" description="Polar residues" evidence="8">
    <location>
        <begin position="267"/>
        <end position="282"/>
    </location>
</feature>
<reference evidence="11 12" key="1">
    <citation type="journal article" date="2018" name="G3 (Bethesda)">
        <title>A High-Quality Reference Genome for the Invasive Mosquitofish Gambusia affinis Using a Chicago Library.</title>
        <authorList>
            <person name="Hoffberg S.L."/>
            <person name="Troendle N.J."/>
            <person name="Glenn T.C."/>
            <person name="Mahmud O."/>
            <person name="Louha S."/>
            <person name="Chalopin D."/>
            <person name="Bennetzen J.L."/>
            <person name="Mauricio R."/>
        </authorList>
    </citation>
    <scope>NUCLEOTIDE SEQUENCE [LARGE SCALE GENOMIC DNA]</scope>
    <source>
        <strain evidence="11">NE01/NJP1002.9</strain>
        <tissue evidence="11">Muscle</tissue>
    </source>
</reference>
<feature type="region of interest" description="Disordered" evidence="8">
    <location>
        <begin position="214"/>
        <end position="283"/>
    </location>
</feature>
<feature type="transmembrane region" description="Helical" evidence="9">
    <location>
        <begin position="293"/>
        <end position="313"/>
    </location>
</feature>
<feature type="transmembrane region" description="Helical" evidence="9">
    <location>
        <begin position="112"/>
        <end position="131"/>
    </location>
</feature>
<keyword evidence="7" id="KW-0807">Transducer</keyword>
<dbReference type="EMBL" id="NHOQ01001156">
    <property type="protein sequence ID" value="PWA26609.1"/>
    <property type="molecule type" value="Genomic_DNA"/>
</dbReference>
<feature type="transmembrane region" description="Helical" evidence="9">
    <location>
        <begin position="164"/>
        <end position="190"/>
    </location>
</feature>
<dbReference type="PROSITE" id="PS50262">
    <property type="entry name" value="G_PROTEIN_RECEP_F1_2"/>
    <property type="match status" value="1"/>
</dbReference>
<accession>A0A315VTT1</accession>
<evidence type="ECO:0000256" key="5">
    <source>
        <dbReference type="ARBA" id="ARBA00023136"/>
    </source>
</evidence>
<dbReference type="InterPro" id="IPR000276">
    <property type="entry name" value="GPCR_Rhodpsn"/>
</dbReference>
<protein>
    <recommendedName>
        <fullName evidence="10">G-protein coupled receptors family 1 profile domain-containing protein</fullName>
    </recommendedName>
</protein>
<feature type="transmembrane region" description="Helical" evidence="9">
    <location>
        <begin position="81"/>
        <end position="100"/>
    </location>
</feature>
<dbReference type="AlphaFoldDB" id="A0A315VTT1"/>
<evidence type="ECO:0000256" key="4">
    <source>
        <dbReference type="ARBA" id="ARBA00023040"/>
    </source>
</evidence>
<gene>
    <name evidence="11" type="ORF">CCH79_00000912</name>
</gene>
<organism evidence="11 12">
    <name type="scientific">Gambusia affinis</name>
    <name type="common">Western mosquitofish</name>
    <name type="synonym">Heterandria affinis</name>
    <dbReference type="NCBI Taxonomy" id="33528"/>
    <lineage>
        <taxon>Eukaryota</taxon>
        <taxon>Metazoa</taxon>
        <taxon>Chordata</taxon>
        <taxon>Craniata</taxon>
        <taxon>Vertebrata</taxon>
        <taxon>Euteleostomi</taxon>
        <taxon>Actinopterygii</taxon>
        <taxon>Neopterygii</taxon>
        <taxon>Teleostei</taxon>
        <taxon>Neoteleostei</taxon>
        <taxon>Acanthomorphata</taxon>
        <taxon>Ovalentaria</taxon>
        <taxon>Atherinomorphae</taxon>
        <taxon>Cyprinodontiformes</taxon>
        <taxon>Poeciliidae</taxon>
        <taxon>Poeciliinae</taxon>
        <taxon>Gambusia</taxon>
    </lineage>
</organism>
<evidence type="ECO:0000256" key="2">
    <source>
        <dbReference type="ARBA" id="ARBA00022692"/>
    </source>
</evidence>
<dbReference type="GO" id="GO:0005886">
    <property type="term" value="C:plasma membrane"/>
    <property type="evidence" value="ECO:0007669"/>
    <property type="project" value="TreeGrafter"/>
</dbReference>
<dbReference type="SUPFAM" id="SSF81321">
    <property type="entry name" value="Family A G protein-coupled receptor-like"/>
    <property type="match status" value="1"/>
</dbReference>
<comment type="subcellular location">
    <subcellularLocation>
        <location evidence="1">Membrane</location>
        <topology evidence="1">Multi-pass membrane protein</topology>
    </subcellularLocation>
</comment>
<feature type="transmembrane region" description="Helical" evidence="9">
    <location>
        <begin position="31"/>
        <end position="47"/>
    </location>
</feature>
<evidence type="ECO:0000256" key="3">
    <source>
        <dbReference type="ARBA" id="ARBA00022989"/>
    </source>
</evidence>
<feature type="domain" description="G-protein coupled receptors family 1 profile" evidence="10">
    <location>
        <begin position="11"/>
        <end position="341"/>
    </location>
</feature>
<dbReference type="PANTHER" id="PTHR45695">
    <property type="entry name" value="LEUCOKININ RECEPTOR-RELATED"/>
    <property type="match status" value="1"/>
</dbReference>
<evidence type="ECO:0000256" key="9">
    <source>
        <dbReference type="SAM" id="Phobius"/>
    </source>
</evidence>
<name>A0A315VTT1_GAMAF</name>
<evidence type="ECO:0000256" key="6">
    <source>
        <dbReference type="ARBA" id="ARBA00023170"/>
    </source>
</evidence>
<evidence type="ECO:0000259" key="10">
    <source>
        <dbReference type="PROSITE" id="PS50262"/>
    </source>
</evidence>
<comment type="caution">
    <text evidence="11">The sequence shown here is derived from an EMBL/GenBank/DDBJ whole genome shotgun (WGS) entry which is preliminary data.</text>
</comment>
<keyword evidence="6" id="KW-0675">Receptor</keyword>
<dbReference type="PANTHER" id="PTHR45695:SF9">
    <property type="entry name" value="LEUCOKININ RECEPTOR"/>
    <property type="match status" value="1"/>
</dbReference>
<keyword evidence="5 9" id="KW-0472">Membrane</keyword>
<evidence type="ECO:0000313" key="11">
    <source>
        <dbReference type="EMBL" id="PWA26609.1"/>
    </source>
</evidence>
<feature type="compositionally biased region" description="Polar residues" evidence="8">
    <location>
        <begin position="249"/>
        <end position="258"/>
    </location>
</feature>